<dbReference type="GO" id="GO:0004523">
    <property type="term" value="F:RNA-DNA hybrid ribonuclease activity"/>
    <property type="evidence" value="ECO:0007669"/>
    <property type="project" value="UniProtKB-EC"/>
</dbReference>
<dbReference type="Gene3D" id="3.30.70.270">
    <property type="match status" value="2"/>
</dbReference>
<comment type="caution">
    <text evidence="5">The sequence shown here is derived from an EMBL/GenBank/DDBJ whole genome shotgun (WGS) entry which is preliminary data.</text>
</comment>
<dbReference type="InterPro" id="IPR050951">
    <property type="entry name" value="Retrovirus_Pol_polyprotein"/>
</dbReference>
<dbReference type="Pfam" id="PF00078">
    <property type="entry name" value="RVT_1"/>
    <property type="match status" value="1"/>
</dbReference>
<gene>
    <name evidence="5" type="ORF">QTP70_000258</name>
</gene>
<comment type="similarity">
    <text evidence="1">Belongs to the beta type-B retroviral polymerase family. HERV class-II K(HML-2) pol subfamily.</text>
</comment>
<dbReference type="AlphaFoldDB" id="A0AAE0QT75"/>
<evidence type="ECO:0000259" key="4">
    <source>
        <dbReference type="PROSITE" id="PS50878"/>
    </source>
</evidence>
<dbReference type="InterPro" id="IPR043128">
    <property type="entry name" value="Rev_trsase/Diguanyl_cyclase"/>
</dbReference>
<dbReference type="Pfam" id="PF17919">
    <property type="entry name" value="RT_RNaseH_2"/>
    <property type="match status" value="1"/>
</dbReference>
<name>A0AAE0QT75_9TELE</name>
<evidence type="ECO:0000256" key="3">
    <source>
        <dbReference type="ARBA" id="ARBA00023268"/>
    </source>
</evidence>
<evidence type="ECO:0000256" key="2">
    <source>
        <dbReference type="ARBA" id="ARBA00012180"/>
    </source>
</evidence>
<sequence length="274" mass="31211">MEKKDGGLQPCVDFRGLNILTVCYPYPLPLVPAALEQLQGSQVFTKLDLRSAYNLVRIREGDEWKMAFHITQGHYEYLVMPYGLTNAPAVFQFMVNEIFRDLLNQCVIAYIDDILIYSSTQEDHVRHIRTVLTHLLQNQLYVKLDKCEFHQTTLTFLGYVLSPGGLGMDQSKVQAVTDWPVLTTIKELQCFLGFANFYRHFIRNYSTVARPLTSLLKGKPRKLAWPDPAQGAFVRLKSSFTLAPILRHPDPAIPFVVEVDACSCRIGADLSQRQ</sequence>
<reference evidence="5" key="1">
    <citation type="submission" date="2023-06" db="EMBL/GenBank/DDBJ databases">
        <title>Male Hemibagrus guttatus genome.</title>
        <authorList>
            <person name="Bian C."/>
        </authorList>
    </citation>
    <scope>NUCLEOTIDE SEQUENCE</scope>
    <source>
        <strain evidence="5">Male_cb2023</strain>
        <tissue evidence="5">Muscle</tissue>
    </source>
</reference>
<dbReference type="Gene3D" id="3.10.10.10">
    <property type="entry name" value="HIV Type 1 Reverse Transcriptase, subunit A, domain 1"/>
    <property type="match status" value="1"/>
</dbReference>
<dbReference type="CDD" id="cd01647">
    <property type="entry name" value="RT_LTR"/>
    <property type="match status" value="1"/>
</dbReference>
<organism evidence="5 6">
    <name type="scientific">Hemibagrus guttatus</name>
    <dbReference type="NCBI Taxonomy" id="175788"/>
    <lineage>
        <taxon>Eukaryota</taxon>
        <taxon>Metazoa</taxon>
        <taxon>Chordata</taxon>
        <taxon>Craniata</taxon>
        <taxon>Vertebrata</taxon>
        <taxon>Euteleostomi</taxon>
        <taxon>Actinopterygii</taxon>
        <taxon>Neopterygii</taxon>
        <taxon>Teleostei</taxon>
        <taxon>Ostariophysi</taxon>
        <taxon>Siluriformes</taxon>
        <taxon>Bagridae</taxon>
        <taxon>Hemibagrus</taxon>
    </lineage>
</organism>
<dbReference type="PROSITE" id="PS50878">
    <property type="entry name" value="RT_POL"/>
    <property type="match status" value="1"/>
</dbReference>
<accession>A0AAE0QT75</accession>
<evidence type="ECO:0000313" key="6">
    <source>
        <dbReference type="Proteomes" id="UP001274896"/>
    </source>
</evidence>
<dbReference type="InterPro" id="IPR041577">
    <property type="entry name" value="RT_RNaseH_2"/>
</dbReference>
<evidence type="ECO:0000256" key="1">
    <source>
        <dbReference type="ARBA" id="ARBA00010879"/>
    </source>
</evidence>
<dbReference type="InterPro" id="IPR043502">
    <property type="entry name" value="DNA/RNA_pol_sf"/>
</dbReference>
<keyword evidence="6" id="KW-1185">Reference proteome</keyword>
<dbReference type="SUPFAM" id="SSF56672">
    <property type="entry name" value="DNA/RNA polymerases"/>
    <property type="match status" value="1"/>
</dbReference>
<dbReference type="FunFam" id="3.30.70.270:FF:000020">
    <property type="entry name" value="Transposon Tf2-6 polyprotein-like Protein"/>
    <property type="match status" value="1"/>
</dbReference>
<dbReference type="Proteomes" id="UP001274896">
    <property type="component" value="Unassembled WGS sequence"/>
</dbReference>
<protein>
    <recommendedName>
        <fullName evidence="2">ribonuclease H</fullName>
        <ecNumber evidence="2">3.1.26.4</ecNumber>
    </recommendedName>
</protein>
<dbReference type="PANTHER" id="PTHR37984:SF5">
    <property type="entry name" value="PROTEIN NYNRIN-LIKE"/>
    <property type="match status" value="1"/>
</dbReference>
<evidence type="ECO:0000313" key="5">
    <source>
        <dbReference type="EMBL" id="KAK3532860.1"/>
    </source>
</evidence>
<dbReference type="EC" id="3.1.26.4" evidence="2"/>
<dbReference type="InterPro" id="IPR000477">
    <property type="entry name" value="RT_dom"/>
</dbReference>
<dbReference type="PANTHER" id="PTHR37984">
    <property type="entry name" value="PROTEIN CBG26694"/>
    <property type="match status" value="1"/>
</dbReference>
<proteinExistence type="inferred from homology"/>
<keyword evidence="3" id="KW-0511">Multifunctional enzyme</keyword>
<dbReference type="EMBL" id="JAUCMX010000010">
    <property type="protein sequence ID" value="KAK3532860.1"/>
    <property type="molecule type" value="Genomic_DNA"/>
</dbReference>
<feature type="domain" description="Reverse transcriptase" evidence="4">
    <location>
        <begin position="1"/>
        <end position="161"/>
    </location>
</feature>